<evidence type="ECO:0000313" key="3">
    <source>
        <dbReference type="Proteomes" id="UP000295504"/>
    </source>
</evidence>
<dbReference type="InterPro" id="IPR013597">
    <property type="entry name" value="Mat_intron_G2"/>
</dbReference>
<evidence type="ECO:0000313" key="2">
    <source>
        <dbReference type="EMBL" id="TCP99075.1"/>
    </source>
</evidence>
<proteinExistence type="predicted"/>
<evidence type="ECO:0000259" key="1">
    <source>
        <dbReference type="Pfam" id="PF08388"/>
    </source>
</evidence>
<accession>A0A4R2T9W5</accession>
<dbReference type="Proteomes" id="UP000295504">
    <property type="component" value="Unassembled WGS sequence"/>
</dbReference>
<keyword evidence="3" id="KW-1185">Reference proteome</keyword>
<organism evidence="2 3">
    <name type="scientific">Serpentinicella alkaliphila</name>
    <dbReference type="NCBI Taxonomy" id="1734049"/>
    <lineage>
        <taxon>Bacteria</taxon>
        <taxon>Bacillati</taxon>
        <taxon>Bacillota</taxon>
        <taxon>Clostridia</taxon>
        <taxon>Peptostreptococcales</taxon>
        <taxon>Natronincolaceae</taxon>
        <taxon>Serpentinicella</taxon>
    </lineage>
</organism>
<feature type="domain" description="Group II intron maturase-specific" evidence="1">
    <location>
        <begin position="1"/>
        <end position="59"/>
    </location>
</feature>
<dbReference type="EMBL" id="SLYC01000036">
    <property type="protein sequence ID" value="TCP99075.1"/>
    <property type="molecule type" value="Genomic_DNA"/>
</dbReference>
<dbReference type="Pfam" id="PF08388">
    <property type="entry name" value="GIIM"/>
    <property type="match status" value="1"/>
</dbReference>
<dbReference type="AlphaFoldDB" id="A0A4R2T9W5"/>
<comment type="caution">
    <text evidence="2">The sequence shown here is derived from an EMBL/GenBank/DDBJ whole genome shotgun (WGS) entry which is preliminary data.</text>
</comment>
<gene>
    <name evidence="2" type="ORF">EDD79_10362</name>
</gene>
<reference evidence="2 3" key="1">
    <citation type="submission" date="2019-03" db="EMBL/GenBank/DDBJ databases">
        <title>Genomic Encyclopedia of Type Strains, Phase IV (KMG-IV): sequencing the most valuable type-strain genomes for metagenomic binning, comparative biology and taxonomic classification.</title>
        <authorList>
            <person name="Goeker M."/>
        </authorList>
    </citation>
    <scope>NUCLEOTIDE SEQUENCE [LARGE SCALE GENOMIC DNA]</scope>
    <source>
        <strain evidence="2 3">DSM 100013</strain>
    </source>
</reference>
<name>A0A4R2T9W5_9FIRM</name>
<sequence>MEYRLKRLNEITVGWINYFSIAKAKARIRSLEEWIRRRLRACIWKQWKKIKTKFINLKKLGVDKQKSWEYANTRKGYWRISKSPILQRTLTNTRLEKLGYKSISKRYQLIH</sequence>
<protein>
    <submittedName>
        <fullName evidence="2">Group II intron maturase</fullName>
    </submittedName>
</protein>